<dbReference type="Pfam" id="PF13361">
    <property type="entry name" value="UvrD_C"/>
    <property type="match status" value="1"/>
</dbReference>
<dbReference type="InterPro" id="IPR014017">
    <property type="entry name" value="DNA_helicase_UvrD-like_C"/>
</dbReference>
<dbReference type="GO" id="GO:0005524">
    <property type="term" value="F:ATP binding"/>
    <property type="evidence" value="ECO:0007669"/>
    <property type="project" value="UniProtKB-UniRule"/>
</dbReference>
<dbReference type="GO" id="GO:0016887">
    <property type="term" value="F:ATP hydrolysis activity"/>
    <property type="evidence" value="ECO:0007669"/>
    <property type="project" value="RHEA"/>
</dbReference>
<dbReference type="PANTHER" id="PTHR11070">
    <property type="entry name" value="UVRD / RECB / PCRA DNA HELICASE FAMILY MEMBER"/>
    <property type="match status" value="1"/>
</dbReference>
<dbReference type="Gene3D" id="3.40.50.300">
    <property type="entry name" value="P-loop containing nucleotide triphosphate hydrolases"/>
    <property type="match status" value="2"/>
</dbReference>
<dbReference type="InterPro" id="IPR027417">
    <property type="entry name" value="P-loop_NTPase"/>
</dbReference>
<evidence type="ECO:0000256" key="4">
    <source>
        <dbReference type="ARBA" id="ARBA00022840"/>
    </source>
</evidence>
<dbReference type="OrthoDB" id="9792687at2"/>
<keyword evidence="12" id="KW-1185">Reference proteome</keyword>
<evidence type="ECO:0000256" key="3">
    <source>
        <dbReference type="ARBA" id="ARBA00022806"/>
    </source>
</evidence>
<accession>A0A1I2H732</accession>
<dbReference type="PROSITE" id="PS51198">
    <property type="entry name" value="UVRD_HELICASE_ATP_BIND"/>
    <property type="match status" value="1"/>
</dbReference>
<evidence type="ECO:0000256" key="1">
    <source>
        <dbReference type="ARBA" id="ARBA00022741"/>
    </source>
</evidence>
<evidence type="ECO:0000259" key="10">
    <source>
        <dbReference type="PROSITE" id="PS51198"/>
    </source>
</evidence>
<evidence type="ECO:0000256" key="5">
    <source>
        <dbReference type="ARBA" id="ARBA00023235"/>
    </source>
</evidence>
<dbReference type="PANTHER" id="PTHR11070:SF30">
    <property type="entry name" value="F-BOX DNA HELICASE 1"/>
    <property type="match status" value="1"/>
</dbReference>
<comment type="catalytic activity">
    <reaction evidence="8">
        <text>ATP + H2O = ADP + phosphate + H(+)</text>
        <dbReference type="Rhea" id="RHEA:13065"/>
        <dbReference type="ChEBI" id="CHEBI:15377"/>
        <dbReference type="ChEBI" id="CHEBI:15378"/>
        <dbReference type="ChEBI" id="CHEBI:30616"/>
        <dbReference type="ChEBI" id="CHEBI:43474"/>
        <dbReference type="ChEBI" id="CHEBI:456216"/>
        <dbReference type="EC" id="5.6.2.4"/>
    </reaction>
</comment>
<dbReference type="EC" id="5.6.2.4" evidence="7"/>
<dbReference type="GO" id="GO:0031297">
    <property type="term" value="P:replication fork processing"/>
    <property type="evidence" value="ECO:0007669"/>
    <property type="project" value="TreeGrafter"/>
</dbReference>
<evidence type="ECO:0000256" key="9">
    <source>
        <dbReference type="PROSITE-ProRule" id="PRU00560"/>
    </source>
</evidence>
<dbReference type="EMBL" id="FONX01000020">
    <property type="protein sequence ID" value="SFF25358.1"/>
    <property type="molecule type" value="Genomic_DNA"/>
</dbReference>
<dbReference type="SUPFAM" id="SSF52540">
    <property type="entry name" value="P-loop containing nucleoside triphosphate hydrolases"/>
    <property type="match status" value="1"/>
</dbReference>
<keyword evidence="2 9" id="KW-0378">Hydrolase</keyword>
<evidence type="ECO:0000313" key="11">
    <source>
        <dbReference type="EMBL" id="SFF25358.1"/>
    </source>
</evidence>
<dbReference type="GO" id="GO:0003677">
    <property type="term" value="F:DNA binding"/>
    <property type="evidence" value="ECO:0007669"/>
    <property type="project" value="InterPro"/>
</dbReference>
<feature type="domain" description="UvrD-like helicase ATP-binding" evidence="10">
    <location>
        <begin position="18"/>
        <end position="317"/>
    </location>
</feature>
<dbReference type="STRING" id="1177982.SAMN04489711_12015"/>
<dbReference type="InterPro" id="IPR014016">
    <property type="entry name" value="UvrD-like_ATP-bd"/>
</dbReference>
<dbReference type="GO" id="GO:0000724">
    <property type="term" value="P:double-strand break repair via homologous recombination"/>
    <property type="evidence" value="ECO:0007669"/>
    <property type="project" value="TreeGrafter"/>
</dbReference>
<keyword evidence="3 9" id="KW-0347">Helicase</keyword>
<dbReference type="Gene3D" id="1.10.486.10">
    <property type="entry name" value="PCRA, domain 4"/>
    <property type="match status" value="1"/>
</dbReference>
<sequence length="667" mass="73936">MAQPPHDAPAAAAAFKKRYPTLEQNAVLNATARTVLISALAGTGKTTTLAIKAADLVQTRGARRVLMLAYSDAGLAAIHDRLARFMPSDAREVQIMTVDQLCAGLLEAQGLPLQRLTEPLERNLLIRQAHAALQQQGDAPPEAADFLARELDVQAFTDFEALAKQRLLQRDIAREGLSATAYCREQALDYGLYLLLRQYERLRRGPDDEPLFYAPGDCTYEIARQLWELDFGDAYAPLQGRYDAVLFDELQDLDEAAMLVLRHLVTGGNGVFVGAGDFNQHILPGAFSVFGDGLERIRQQLPEPPEVLTLNTTYRFGPAICDGLNPLFGVDFAAHYATKPARFERLSYESDEDCARQLLAIHQAVRREPPAANGAAPCLNVVLRSPEDSVLLEWRFAHEGVHYACKGLKRFYQRREIALVLALFWALPGCGSQVRLTQGILSSAIEGLLRYVRRASRPDADRLANGLFDLQALAQTSAAEVDTRAVAAELLSQQERMRGFLLRASFDPNAPVASAACEAWLALPPEVCADAGRLCRHPLLRRFFAEAPISPEELRQCLDSLQALSRICAGLSVDEFLGQLALMVQSSIRQHRQNEAPSLQLLTVERCKGQEYEHVAVPLVERGRFPRAAAPQEAYRERNMLYVALTRSTRRLWLLEGRERPVSPGPV</sequence>
<protein>
    <recommendedName>
        <fullName evidence="7">DNA 3'-5' helicase</fullName>
        <ecNumber evidence="7">5.6.2.4</ecNumber>
    </recommendedName>
</protein>
<keyword evidence="5" id="KW-0413">Isomerase</keyword>
<evidence type="ECO:0000313" key="12">
    <source>
        <dbReference type="Proteomes" id="UP000199119"/>
    </source>
</evidence>
<gene>
    <name evidence="11" type="ORF">SAMN04489711_12015</name>
</gene>
<dbReference type="Pfam" id="PF00580">
    <property type="entry name" value="UvrD-helicase"/>
    <property type="match status" value="1"/>
</dbReference>
<evidence type="ECO:0000256" key="2">
    <source>
        <dbReference type="ARBA" id="ARBA00022801"/>
    </source>
</evidence>
<feature type="binding site" evidence="9">
    <location>
        <begin position="39"/>
        <end position="46"/>
    </location>
    <ligand>
        <name>ATP</name>
        <dbReference type="ChEBI" id="CHEBI:30616"/>
    </ligand>
</feature>
<dbReference type="Proteomes" id="UP000199119">
    <property type="component" value="Unassembled WGS sequence"/>
</dbReference>
<evidence type="ECO:0000256" key="8">
    <source>
        <dbReference type="ARBA" id="ARBA00048988"/>
    </source>
</evidence>
<keyword evidence="1 9" id="KW-0547">Nucleotide-binding</keyword>
<evidence type="ECO:0000256" key="6">
    <source>
        <dbReference type="ARBA" id="ARBA00034617"/>
    </source>
</evidence>
<dbReference type="AlphaFoldDB" id="A0A1I2H732"/>
<reference evidence="12" key="1">
    <citation type="submission" date="2016-10" db="EMBL/GenBank/DDBJ databases">
        <authorList>
            <person name="Varghese N."/>
            <person name="Submissions S."/>
        </authorList>
    </citation>
    <scope>NUCLEOTIDE SEQUENCE [LARGE SCALE GENOMIC DNA]</scope>
    <source>
        <strain evidence="12">DSM 27981</strain>
    </source>
</reference>
<proteinExistence type="predicted"/>
<dbReference type="InterPro" id="IPR000212">
    <property type="entry name" value="DNA_helicase_UvrD/REP"/>
</dbReference>
<dbReference type="RefSeq" id="WP_092941634.1">
    <property type="nucleotide sequence ID" value="NZ_FONX01000020.1"/>
</dbReference>
<comment type="catalytic activity">
    <reaction evidence="6">
        <text>Couples ATP hydrolysis with the unwinding of duplex DNA by translocating in the 3'-5' direction.</text>
        <dbReference type="EC" id="5.6.2.4"/>
    </reaction>
</comment>
<organism evidence="11 12">
    <name type="scientific">Paracidovorax wautersii</name>
    <dbReference type="NCBI Taxonomy" id="1177982"/>
    <lineage>
        <taxon>Bacteria</taxon>
        <taxon>Pseudomonadati</taxon>
        <taxon>Pseudomonadota</taxon>
        <taxon>Betaproteobacteria</taxon>
        <taxon>Burkholderiales</taxon>
        <taxon>Comamonadaceae</taxon>
        <taxon>Paracidovorax</taxon>
    </lineage>
</organism>
<dbReference type="GO" id="GO:0043138">
    <property type="term" value="F:3'-5' DNA helicase activity"/>
    <property type="evidence" value="ECO:0007669"/>
    <property type="project" value="UniProtKB-EC"/>
</dbReference>
<evidence type="ECO:0000256" key="7">
    <source>
        <dbReference type="ARBA" id="ARBA00034808"/>
    </source>
</evidence>
<keyword evidence="4 9" id="KW-0067">ATP-binding</keyword>
<name>A0A1I2H732_9BURK</name>